<keyword evidence="2" id="KW-1185">Reference proteome</keyword>
<comment type="caution">
    <text evidence="1">The sequence shown here is derived from an EMBL/GenBank/DDBJ whole genome shotgun (WGS) entry which is preliminary data.</text>
</comment>
<accession>A0A4Y2X9H3</accession>
<proteinExistence type="predicted"/>
<organism evidence="1 2">
    <name type="scientific">Araneus ventricosus</name>
    <name type="common">Orbweaver spider</name>
    <name type="synonym">Epeira ventricosa</name>
    <dbReference type="NCBI Taxonomy" id="182803"/>
    <lineage>
        <taxon>Eukaryota</taxon>
        <taxon>Metazoa</taxon>
        <taxon>Ecdysozoa</taxon>
        <taxon>Arthropoda</taxon>
        <taxon>Chelicerata</taxon>
        <taxon>Arachnida</taxon>
        <taxon>Araneae</taxon>
        <taxon>Araneomorphae</taxon>
        <taxon>Entelegynae</taxon>
        <taxon>Araneoidea</taxon>
        <taxon>Araneidae</taxon>
        <taxon>Araneus</taxon>
    </lineage>
</organism>
<gene>
    <name evidence="1" type="ORF">AVEN_136076_1</name>
</gene>
<dbReference type="Proteomes" id="UP000499080">
    <property type="component" value="Unassembled WGS sequence"/>
</dbReference>
<feature type="non-terminal residue" evidence="1">
    <location>
        <position position="1"/>
    </location>
</feature>
<evidence type="ECO:0000313" key="1">
    <source>
        <dbReference type="EMBL" id="GBO45846.1"/>
    </source>
</evidence>
<protein>
    <submittedName>
        <fullName evidence="1">Uncharacterized protein</fullName>
    </submittedName>
</protein>
<reference evidence="1 2" key="1">
    <citation type="journal article" date="2019" name="Sci. Rep.">
        <title>Orb-weaving spider Araneus ventricosus genome elucidates the spidroin gene catalogue.</title>
        <authorList>
            <person name="Kono N."/>
            <person name="Nakamura H."/>
            <person name="Ohtoshi R."/>
            <person name="Moran D.A.P."/>
            <person name="Shinohara A."/>
            <person name="Yoshida Y."/>
            <person name="Fujiwara M."/>
            <person name="Mori M."/>
            <person name="Tomita M."/>
            <person name="Arakawa K."/>
        </authorList>
    </citation>
    <scope>NUCLEOTIDE SEQUENCE [LARGE SCALE GENOMIC DNA]</scope>
</reference>
<name>A0A4Y2X9H3_ARAVE</name>
<dbReference type="EMBL" id="BGPR01073161">
    <property type="protein sequence ID" value="GBO45846.1"/>
    <property type="molecule type" value="Genomic_DNA"/>
</dbReference>
<evidence type="ECO:0000313" key="2">
    <source>
        <dbReference type="Proteomes" id="UP000499080"/>
    </source>
</evidence>
<dbReference type="AlphaFoldDB" id="A0A4Y2X9H3"/>
<sequence length="132" mass="15567">ICSYYGGERKHRYLLNDEGRKKPQAAENEQSDREVAKKTKIDCGIYSFYMEDMIRKIHETKDTMDRNRLHLIYTSLERAVTKDDRIQPLMQELQQLARERVGENADPDVHEFNEFSQKGNYGQSITTFMSIN</sequence>